<dbReference type="NCBIfam" id="TIGR01950">
    <property type="entry name" value="SoxR"/>
    <property type="match status" value="1"/>
</dbReference>
<dbReference type="SUPFAM" id="SSF46955">
    <property type="entry name" value="Putative DNA-binding domain"/>
    <property type="match status" value="1"/>
</dbReference>
<dbReference type="InterPro" id="IPR009061">
    <property type="entry name" value="DNA-bd_dom_put_sf"/>
</dbReference>
<evidence type="ECO:0000256" key="6">
    <source>
        <dbReference type="ARBA" id="ARBA00023015"/>
    </source>
</evidence>
<evidence type="ECO:0000256" key="2">
    <source>
        <dbReference type="ARBA" id="ARBA00022714"/>
    </source>
</evidence>
<evidence type="ECO:0000313" key="12">
    <source>
        <dbReference type="Proteomes" id="UP001562065"/>
    </source>
</evidence>
<dbReference type="InterPro" id="IPR010211">
    <property type="entry name" value="Redox-sen_tscrpt-act_SoxR"/>
</dbReference>
<dbReference type="Proteomes" id="UP001562065">
    <property type="component" value="Unassembled WGS sequence"/>
</dbReference>
<reference evidence="11 12" key="1">
    <citation type="submission" date="2024-07" db="EMBL/GenBank/DDBJ databases">
        <authorList>
            <person name="Ren Q."/>
        </authorList>
    </citation>
    <scope>NUCLEOTIDE SEQUENCE [LARGE SCALE GENOMIC DNA]</scope>
    <source>
        <strain evidence="11 12">REN37</strain>
    </source>
</reference>
<dbReference type="PROSITE" id="PS50937">
    <property type="entry name" value="HTH_MERR_2"/>
    <property type="match status" value="1"/>
</dbReference>
<keyword evidence="2" id="KW-0001">2Fe-2S</keyword>
<keyword evidence="4" id="KW-0408">Iron</keyword>
<dbReference type="Gene3D" id="1.10.1660.10">
    <property type="match status" value="1"/>
</dbReference>
<name>A0ABV4AGP7_9GAMM</name>
<dbReference type="InterPro" id="IPR000551">
    <property type="entry name" value="MerR-type_HTH_dom"/>
</dbReference>
<dbReference type="InterPro" id="IPR015358">
    <property type="entry name" value="Tscrpt_reg_MerR_DNA-bd"/>
</dbReference>
<organism evidence="11 12">
    <name type="scientific">Isoalcanivorax beigongshangi</name>
    <dbReference type="NCBI Taxonomy" id="3238810"/>
    <lineage>
        <taxon>Bacteria</taxon>
        <taxon>Pseudomonadati</taxon>
        <taxon>Pseudomonadota</taxon>
        <taxon>Gammaproteobacteria</taxon>
        <taxon>Oceanospirillales</taxon>
        <taxon>Alcanivoracaceae</taxon>
        <taxon>Isoalcanivorax</taxon>
    </lineage>
</organism>
<dbReference type="Pfam" id="PF00376">
    <property type="entry name" value="MerR"/>
    <property type="match status" value="1"/>
</dbReference>
<evidence type="ECO:0000256" key="3">
    <source>
        <dbReference type="ARBA" id="ARBA00022723"/>
    </source>
</evidence>
<keyword evidence="12" id="KW-1185">Reference proteome</keyword>
<keyword evidence="8" id="KW-0804">Transcription</keyword>
<accession>A0ABV4AGP7</accession>
<keyword evidence="5" id="KW-0411">Iron-sulfur</keyword>
<dbReference type="EMBL" id="JBGCUO010000001">
    <property type="protein sequence ID" value="MEY1660916.1"/>
    <property type="molecule type" value="Genomic_DNA"/>
</dbReference>
<comment type="caution">
    <text evidence="11">The sequence shown here is derived from an EMBL/GenBank/DDBJ whole genome shotgun (WGS) entry which is preliminary data.</text>
</comment>
<evidence type="ECO:0000256" key="4">
    <source>
        <dbReference type="ARBA" id="ARBA00023004"/>
    </source>
</evidence>
<dbReference type="CDD" id="cd01110">
    <property type="entry name" value="HTH_SoxR"/>
    <property type="match status" value="1"/>
</dbReference>
<sequence>MADSQDIDFSRAMTVGEVAKRSGVPVSTLHFYERKGLIQSYRSSGNQRRYPALVLRYIAIIKAAQRTGIALEDIGAMLSQFPPGTKLSAAQWRTISSRWRAQLDQRIVQLTRLRDELDQCIGCGCLSMKDCPLRNPGDVLGQQGSGARILERPADGGQSGTNT</sequence>
<dbReference type="InterPro" id="IPR047057">
    <property type="entry name" value="MerR_fam"/>
</dbReference>
<keyword evidence="3" id="KW-0479">Metal-binding</keyword>
<evidence type="ECO:0000256" key="8">
    <source>
        <dbReference type="ARBA" id="ARBA00023163"/>
    </source>
</evidence>
<keyword evidence="7" id="KW-0238">DNA-binding</keyword>
<protein>
    <recommendedName>
        <fullName evidence="1">Redox-sensitive transcriptional activator SoxR</fullName>
    </recommendedName>
</protein>
<evidence type="ECO:0000256" key="9">
    <source>
        <dbReference type="SAM" id="MobiDB-lite"/>
    </source>
</evidence>
<proteinExistence type="predicted"/>
<evidence type="ECO:0000313" key="11">
    <source>
        <dbReference type="EMBL" id="MEY1660916.1"/>
    </source>
</evidence>
<dbReference type="RefSeq" id="WP_369454156.1">
    <property type="nucleotide sequence ID" value="NZ_JBGCUO010000001.1"/>
</dbReference>
<gene>
    <name evidence="11" type="primary">soxR</name>
    <name evidence="11" type="ORF">AB5I84_02010</name>
</gene>
<evidence type="ECO:0000256" key="7">
    <source>
        <dbReference type="ARBA" id="ARBA00023125"/>
    </source>
</evidence>
<evidence type="ECO:0000256" key="5">
    <source>
        <dbReference type="ARBA" id="ARBA00023014"/>
    </source>
</evidence>
<dbReference type="PANTHER" id="PTHR30204">
    <property type="entry name" value="REDOX-CYCLING DRUG-SENSING TRANSCRIPTIONAL ACTIVATOR SOXR"/>
    <property type="match status" value="1"/>
</dbReference>
<evidence type="ECO:0000259" key="10">
    <source>
        <dbReference type="PROSITE" id="PS50937"/>
    </source>
</evidence>
<evidence type="ECO:0000256" key="1">
    <source>
        <dbReference type="ARBA" id="ARBA00014474"/>
    </source>
</evidence>
<dbReference type="SMART" id="SM00422">
    <property type="entry name" value="HTH_MERR"/>
    <property type="match status" value="1"/>
</dbReference>
<keyword evidence="6" id="KW-0805">Transcription regulation</keyword>
<dbReference type="PANTHER" id="PTHR30204:SF0">
    <property type="entry name" value="REDOX-SENSITIVE TRANSCRIPTIONAL ACTIVATOR SOXR"/>
    <property type="match status" value="1"/>
</dbReference>
<dbReference type="PRINTS" id="PR00040">
    <property type="entry name" value="HTHMERR"/>
</dbReference>
<feature type="domain" description="HTH merR-type" evidence="10">
    <location>
        <begin position="12"/>
        <end position="80"/>
    </location>
</feature>
<feature type="region of interest" description="Disordered" evidence="9">
    <location>
        <begin position="142"/>
        <end position="163"/>
    </location>
</feature>
<dbReference type="Pfam" id="PF09278">
    <property type="entry name" value="MerR-DNA-bind"/>
    <property type="match status" value="1"/>
</dbReference>